<evidence type="ECO:0000256" key="1">
    <source>
        <dbReference type="SAM" id="MobiDB-lite"/>
    </source>
</evidence>
<dbReference type="EMBL" id="JARJCM010000248">
    <property type="protein sequence ID" value="KAJ7020872.1"/>
    <property type="molecule type" value="Genomic_DNA"/>
</dbReference>
<protein>
    <submittedName>
        <fullName evidence="2">Uncharacterized protein</fullName>
    </submittedName>
</protein>
<dbReference type="PANTHER" id="PTHR28093:SF1">
    <property type="entry name" value="MORPHOGENESIS-RELATED PROTEIN MSB1"/>
    <property type="match status" value="1"/>
</dbReference>
<organism evidence="2 3">
    <name type="scientific">Mycena alexandri</name>
    <dbReference type="NCBI Taxonomy" id="1745969"/>
    <lineage>
        <taxon>Eukaryota</taxon>
        <taxon>Fungi</taxon>
        <taxon>Dikarya</taxon>
        <taxon>Basidiomycota</taxon>
        <taxon>Agaricomycotina</taxon>
        <taxon>Agaricomycetes</taxon>
        <taxon>Agaricomycetidae</taxon>
        <taxon>Agaricales</taxon>
        <taxon>Marasmiineae</taxon>
        <taxon>Mycenaceae</taxon>
        <taxon>Mycena</taxon>
    </lineage>
</organism>
<evidence type="ECO:0000313" key="3">
    <source>
        <dbReference type="Proteomes" id="UP001218188"/>
    </source>
</evidence>
<comment type="caution">
    <text evidence="2">The sequence shown here is derived from an EMBL/GenBank/DDBJ whole genome shotgun (WGS) entry which is preliminary data.</text>
</comment>
<gene>
    <name evidence="2" type="ORF">C8F04DRAFT_1142446</name>
</gene>
<feature type="compositionally biased region" description="Basic and acidic residues" evidence="1">
    <location>
        <begin position="188"/>
        <end position="200"/>
    </location>
</feature>
<feature type="region of interest" description="Disordered" evidence="1">
    <location>
        <begin position="179"/>
        <end position="206"/>
    </location>
</feature>
<name>A0AAD6WPY6_9AGAR</name>
<sequence>MCLRWGLSRVVRVEGGREVRGLLSWAWYERWRTEEAANAYPPTAYSTLLASLPAQLPPILAPLFALCTRLVAHSNASGHTPPSLAAILSPLLFGLTPPSTSASSNGNNHGYGTPPVSPGACRVHTRSSCWRNAVGGSCLGRGRGRACRAHRDEWGVRTTSVGWNTASCASLTLTPRVAGHEGGPCKGSVRESGARPDGRGSRPRRP</sequence>
<proteinExistence type="predicted"/>
<accession>A0AAD6WPY6</accession>
<dbReference type="PANTHER" id="PTHR28093">
    <property type="entry name" value="MORPHOGENESIS-RELATED PROTEIN MSB1"/>
    <property type="match status" value="1"/>
</dbReference>
<dbReference type="SUPFAM" id="SSF48350">
    <property type="entry name" value="GTPase activation domain, GAP"/>
    <property type="match status" value="1"/>
</dbReference>
<dbReference type="InterPro" id="IPR008936">
    <property type="entry name" value="Rho_GTPase_activation_prot"/>
</dbReference>
<feature type="non-terminal residue" evidence="2">
    <location>
        <position position="206"/>
    </location>
</feature>
<dbReference type="InterPro" id="IPR037508">
    <property type="entry name" value="Msb1/Mug8"/>
</dbReference>
<keyword evidence="3" id="KW-1185">Reference proteome</keyword>
<evidence type="ECO:0000313" key="2">
    <source>
        <dbReference type="EMBL" id="KAJ7020872.1"/>
    </source>
</evidence>
<dbReference type="Proteomes" id="UP001218188">
    <property type="component" value="Unassembled WGS sequence"/>
</dbReference>
<dbReference type="AlphaFoldDB" id="A0AAD6WPY6"/>
<reference evidence="2" key="1">
    <citation type="submission" date="2023-03" db="EMBL/GenBank/DDBJ databases">
        <title>Massive genome expansion in bonnet fungi (Mycena s.s.) driven by repeated elements and novel gene families across ecological guilds.</title>
        <authorList>
            <consortium name="Lawrence Berkeley National Laboratory"/>
            <person name="Harder C.B."/>
            <person name="Miyauchi S."/>
            <person name="Viragh M."/>
            <person name="Kuo A."/>
            <person name="Thoen E."/>
            <person name="Andreopoulos B."/>
            <person name="Lu D."/>
            <person name="Skrede I."/>
            <person name="Drula E."/>
            <person name="Henrissat B."/>
            <person name="Morin E."/>
            <person name="Kohler A."/>
            <person name="Barry K."/>
            <person name="LaButti K."/>
            <person name="Morin E."/>
            <person name="Salamov A."/>
            <person name="Lipzen A."/>
            <person name="Mereny Z."/>
            <person name="Hegedus B."/>
            <person name="Baldrian P."/>
            <person name="Stursova M."/>
            <person name="Weitz H."/>
            <person name="Taylor A."/>
            <person name="Grigoriev I.V."/>
            <person name="Nagy L.G."/>
            <person name="Martin F."/>
            <person name="Kauserud H."/>
        </authorList>
    </citation>
    <scope>NUCLEOTIDE SEQUENCE</scope>
    <source>
        <strain evidence="2">CBHHK200</strain>
    </source>
</reference>